<evidence type="ECO:0000313" key="2">
    <source>
        <dbReference type="Proteomes" id="UP001162992"/>
    </source>
</evidence>
<comment type="caution">
    <text evidence="1">The sequence shown here is derived from an EMBL/GenBank/DDBJ whole genome shotgun (WGS) entry which is preliminary data.</text>
</comment>
<dbReference type="Proteomes" id="UP001162992">
    <property type="component" value="Chromosome 8"/>
</dbReference>
<protein>
    <submittedName>
        <fullName evidence="1">Uncharacterized protein</fullName>
    </submittedName>
</protein>
<accession>A0ACC2D0V2</accession>
<evidence type="ECO:0000313" key="1">
    <source>
        <dbReference type="EMBL" id="KAJ7547901.1"/>
    </source>
</evidence>
<gene>
    <name evidence="1" type="ORF">O6H91_08G108800</name>
</gene>
<organism evidence="1 2">
    <name type="scientific">Diphasiastrum complanatum</name>
    <name type="common">Issler's clubmoss</name>
    <name type="synonym">Lycopodium complanatum</name>
    <dbReference type="NCBI Taxonomy" id="34168"/>
    <lineage>
        <taxon>Eukaryota</taxon>
        <taxon>Viridiplantae</taxon>
        <taxon>Streptophyta</taxon>
        <taxon>Embryophyta</taxon>
        <taxon>Tracheophyta</taxon>
        <taxon>Lycopodiopsida</taxon>
        <taxon>Lycopodiales</taxon>
        <taxon>Lycopodiaceae</taxon>
        <taxon>Lycopodioideae</taxon>
        <taxon>Diphasiastrum</taxon>
    </lineage>
</organism>
<keyword evidence="2" id="KW-1185">Reference proteome</keyword>
<reference evidence="2" key="1">
    <citation type="journal article" date="2024" name="Proc. Natl. Acad. Sci. U.S.A.">
        <title>Extraordinary preservation of gene collinearity over three hundred million years revealed in homosporous lycophytes.</title>
        <authorList>
            <person name="Li C."/>
            <person name="Wickell D."/>
            <person name="Kuo L.Y."/>
            <person name="Chen X."/>
            <person name="Nie B."/>
            <person name="Liao X."/>
            <person name="Peng D."/>
            <person name="Ji J."/>
            <person name="Jenkins J."/>
            <person name="Williams M."/>
            <person name="Shu S."/>
            <person name="Plott C."/>
            <person name="Barry K."/>
            <person name="Rajasekar S."/>
            <person name="Grimwood J."/>
            <person name="Han X."/>
            <person name="Sun S."/>
            <person name="Hou Z."/>
            <person name="He W."/>
            <person name="Dai G."/>
            <person name="Sun C."/>
            <person name="Schmutz J."/>
            <person name="Leebens-Mack J.H."/>
            <person name="Li F.W."/>
            <person name="Wang L."/>
        </authorList>
    </citation>
    <scope>NUCLEOTIDE SEQUENCE [LARGE SCALE GENOMIC DNA]</scope>
    <source>
        <strain evidence="2">cv. PW_Plant_1</strain>
    </source>
</reference>
<sequence length="556" mass="60715">MAAPDNEEPVAPGTPTIQDVVAEVVKSAEGVKDQGDGVVGGNADQVSEAAIAVEPSLPSFKEESYFVADLKESEKKALQDFKVRVESAIREKEFVPPVQQEAPVVAEDKNVEKVESGSAAEPADNGLAEEEKVESPAVTIETQSETAPLADASPIAAEVRNAEAAVQTEAAPAPASTAVESEPEVPRPDTAEALQETPNEDGVPALEDLSLWGIPLLHTKGDERTDVLLLKFLRARDFKVNNAFTMLKNTVLWRQKFGADGLLEEDLGSDLDGFACMCGFDKDGHPVCFNNFGAFQDKELYQKTFGDQTKISHFLRWRVQLLERGIQQLTFSPGGANSMIQVIDLKNSPWPAKKELRVATSQALTLLQDNYPELVVKNILINVPWYFTALYSMISPFLTQRTKSKFVVAGVGKVAETLFKFMSPEHVPVQYGGLGQPDDAEFLGVGASVTTLMVKAGEKKTIELPLTESGGNVLWDLSVAGWDITYGAEYIPSQVSSYVTIIEKSKKVLPQGEPLRNSFKASEPGKVVLTLDNMSSRRKRIVHYRYIIKDIQVQSS</sequence>
<name>A0ACC2D0V2_DIPCM</name>
<dbReference type="EMBL" id="CM055099">
    <property type="protein sequence ID" value="KAJ7547901.1"/>
    <property type="molecule type" value="Genomic_DNA"/>
</dbReference>
<proteinExistence type="predicted"/>